<comment type="pathway">
    <text evidence="1">Lipid metabolism.</text>
</comment>
<reference evidence="15" key="1">
    <citation type="journal article" date="2020" name="PLoS Negl. Trop. Dis.">
        <title>High-quality nuclear genome for Sarcoptes scabiei-A critical resource for a neglected parasite.</title>
        <authorList>
            <person name="Korhonen P.K."/>
            <person name="Gasser R.B."/>
            <person name="Ma G."/>
            <person name="Wang T."/>
            <person name="Stroehlein A.J."/>
            <person name="Young N.D."/>
            <person name="Ang C.S."/>
            <person name="Fernando D.D."/>
            <person name="Lu H.C."/>
            <person name="Taylor S."/>
            <person name="Reynolds S.L."/>
            <person name="Mofiz E."/>
            <person name="Najaraj S.H."/>
            <person name="Gowda H."/>
            <person name="Madugundu A."/>
            <person name="Renuse S."/>
            <person name="Holt D."/>
            <person name="Pandey A."/>
            <person name="Papenfuss A.T."/>
            <person name="Fischer K."/>
        </authorList>
    </citation>
    <scope>NUCLEOTIDE SEQUENCE [LARGE SCALE GENOMIC DNA]</scope>
</reference>
<dbReference type="InterPro" id="IPR014729">
    <property type="entry name" value="Rossmann-like_a/b/a_fold"/>
</dbReference>
<dbReference type="InterPro" id="IPR045049">
    <property type="entry name" value="Pcy1-like"/>
</dbReference>
<keyword evidence="8" id="KW-1208">Phospholipid metabolism</keyword>
<evidence type="ECO:0000256" key="7">
    <source>
        <dbReference type="ARBA" id="ARBA00023209"/>
    </source>
</evidence>
<dbReference type="Pfam" id="PF01467">
    <property type="entry name" value="CTP_transf_like"/>
    <property type="match status" value="1"/>
</dbReference>
<reference evidence="13" key="2">
    <citation type="submission" date="2020-01" db="EMBL/GenBank/DDBJ databases">
        <authorList>
            <person name="Korhonen P.K.K."/>
            <person name="Guangxu M.G."/>
            <person name="Wang T.W."/>
            <person name="Stroehlein A.J.S."/>
            <person name="Young N.D."/>
            <person name="Ang C.-S.A."/>
            <person name="Fernando D.W.F."/>
            <person name="Lu H.L."/>
            <person name="Taylor S.T."/>
            <person name="Ehtesham M.E.M."/>
            <person name="Najaraj S.H.N."/>
            <person name="Harsha G.H.G."/>
            <person name="Madugundu A.M."/>
            <person name="Renuse S.R."/>
            <person name="Holt D.H."/>
            <person name="Pandey A.P."/>
            <person name="Papenfuss A.P."/>
            <person name="Gasser R.B.G."/>
            <person name="Fischer K.F."/>
        </authorList>
    </citation>
    <scope>NUCLEOTIDE SEQUENCE</scope>
    <source>
        <strain evidence="13">SSS_KF_BRIS2020</strain>
    </source>
</reference>
<evidence type="ECO:0000256" key="5">
    <source>
        <dbReference type="ARBA" id="ARBA00022695"/>
    </source>
</evidence>
<dbReference type="FunFam" id="3.40.50.620:FF:000016">
    <property type="entry name" value="Putative choline-phosphate cytidylyltransferase B"/>
    <property type="match status" value="1"/>
</dbReference>
<evidence type="ECO:0000313" key="14">
    <source>
        <dbReference type="EnsemblMetazoa" id="KAF7495327.1"/>
    </source>
</evidence>
<evidence type="ECO:0000313" key="13">
    <source>
        <dbReference type="EMBL" id="KAF7495327.1"/>
    </source>
</evidence>
<proteinExistence type="inferred from homology"/>
<keyword evidence="5 13" id="KW-0548">Nucleotidyltransferase</keyword>
<feature type="domain" description="Cytidyltransferase-like" evidence="12">
    <location>
        <begin position="47"/>
        <end position="174"/>
    </location>
</feature>
<accession>A0A834VF76</accession>
<dbReference type="AlphaFoldDB" id="A0A834VF76"/>
<protein>
    <recommendedName>
        <fullName evidence="10">choline-phosphate cytidylyltransferase</fullName>
        <ecNumber evidence="10">2.7.7.15</ecNumber>
    </recommendedName>
</protein>
<evidence type="ECO:0000256" key="2">
    <source>
        <dbReference type="ARBA" id="ARBA00010101"/>
    </source>
</evidence>
<feature type="region of interest" description="Disordered" evidence="11">
    <location>
        <begin position="305"/>
        <end position="381"/>
    </location>
</feature>
<keyword evidence="7" id="KW-0594">Phospholipid biosynthesis</keyword>
<dbReference type="UniPathway" id="UPA00753">
    <property type="reaction ID" value="UER00739"/>
</dbReference>
<evidence type="ECO:0000256" key="1">
    <source>
        <dbReference type="ARBA" id="ARBA00005189"/>
    </source>
</evidence>
<dbReference type="PANTHER" id="PTHR10739:SF13">
    <property type="entry name" value="CHOLINE-PHOSPHATE CYTIDYLYLTRANSFERASE"/>
    <property type="match status" value="1"/>
</dbReference>
<name>A0A834VF76_SARSC</name>
<evidence type="ECO:0000256" key="10">
    <source>
        <dbReference type="ARBA" id="ARBA00026101"/>
    </source>
</evidence>
<organism evidence="13">
    <name type="scientific">Sarcoptes scabiei</name>
    <name type="common">Itch mite</name>
    <name type="synonym">Acarus scabiei</name>
    <dbReference type="NCBI Taxonomy" id="52283"/>
    <lineage>
        <taxon>Eukaryota</taxon>
        <taxon>Metazoa</taxon>
        <taxon>Ecdysozoa</taxon>
        <taxon>Arthropoda</taxon>
        <taxon>Chelicerata</taxon>
        <taxon>Arachnida</taxon>
        <taxon>Acari</taxon>
        <taxon>Acariformes</taxon>
        <taxon>Sarcoptiformes</taxon>
        <taxon>Astigmata</taxon>
        <taxon>Psoroptidia</taxon>
        <taxon>Sarcoptoidea</taxon>
        <taxon>Sarcoptidae</taxon>
        <taxon>Sarcoptinae</taxon>
        <taxon>Sarcoptes</taxon>
    </lineage>
</organism>
<dbReference type="NCBIfam" id="TIGR00125">
    <property type="entry name" value="cyt_tran_rel"/>
    <property type="match status" value="1"/>
</dbReference>
<dbReference type="PANTHER" id="PTHR10739">
    <property type="entry name" value="CYTIDYLYLTRANSFERASE"/>
    <property type="match status" value="1"/>
</dbReference>
<comment type="similarity">
    <text evidence="2">Belongs to the cytidylyltransferase family.</text>
</comment>
<dbReference type="SUPFAM" id="SSF52374">
    <property type="entry name" value="Nucleotidylyl transferase"/>
    <property type="match status" value="1"/>
</dbReference>
<dbReference type="InterPro" id="IPR041723">
    <property type="entry name" value="CCT"/>
</dbReference>
<evidence type="ECO:0000256" key="11">
    <source>
        <dbReference type="SAM" id="MobiDB-lite"/>
    </source>
</evidence>
<dbReference type="EC" id="2.7.7.15" evidence="10"/>
<dbReference type="CDD" id="cd02174">
    <property type="entry name" value="CCT"/>
    <property type="match status" value="1"/>
</dbReference>
<feature type="compositionally biased region" description="Low complexity" evidence="11">
    <location>
        <begin position="336"/>
        <end position="353"/>
    </location>
</feature>
<dbReference type="Proteomes" id="UP000070412">
    <property type="component" value="Unassembled WGS sequence"/>
</dbReference>
<keyword evidence="3" id="KW-0444">Lipid biosynthesis</keyword>
<keyword evidence="4 13" id="KW-0808">Transferase</keyword>
<feature type="compositionally biased region" description="Acidic residues" evidence="11">
    <location>
        <begin position="325"/>
        <end position="335"/>
    </location>
</feature>
<evidence type="ECO:0000256" key="6">
    <source>
        <dbReference type="ARBA" id="ARBA00023098"/>
    </source>
</evidence>
<evidence type="ECO:0000256" key="8">
    <source>
        <dbReference type="ARBA" id="ARBA00023264"/>
    </source>
</evidence>
<evidence type="ECO:0000259" key="12">
    <source>
        <dbReference type="Pfam" id="PF01467"/>
    </source>
</evidence>
<dbReference type="EMBL" id="WVUK01000048">
    <property type="protein sequence ID" value="KAF7495327.1"/>
    <property type="molecule type" value="Genomic_DNA"/>
</dbReference>
<keyword evidence="6" id="KW-0443">Lipid metabolism</keyword>
<evidence type="ECO:0000256" key="4">
    <source>
        <dbReference type="ARBA" id="ARBA00022679"/>
    </source>
</evidence>
<evidence type="ECO:0000256" key="3">
    <source>
        <dbReference type="ARBA" id="ARBA00022516"/>
    </source>
</evidence>
<feature type="compositionally biased region" description="Basic residues" evidence="11">
    <location>
        <begin position="306"/>
        <end position="318"/>
    </location>
</feature>
<dbReference type="Gene3D" id="3.40.50.620">
    <property type="entry name" value="HUPs"/>
    <property type="match status" value="1"/>
</dbReference>
<evidence type="ECO:0000256" key="9">
    <source>
        <dbReference type="ARBA" id="ARBA00025706"/>
    </source>
</evidence>
<reference evidence="14" key="3">
    <citation type="submission" date="2022-06" db="UniProtKB">
        <authorList>
            <consortium name="EnsemblMetazoa"/>
        </authorList>
    </citation>
    <scope>IDENTIFICATION</scope>
</reference>
<evidence type="ECO:0000313" key="15">
    <source>
        <dbReference type="Proteomes" id="UP000070412"/>
    </source>
</evidence>
<sequence length="381" mass="43731">MSLIKPALFADEPEALTELARCDYSIKITLDMAKKGLVPAGRKIRVYADGIYDLFHAGHARQLMQAKNAFPNVHLIVGVNGDYLTNKYKGKTVMNDGERYEAVRHCRYVDEVVRNAPWVLTDEFLTEHKIDFVAHDDIPYTSNDFDDVYNIIKEKGMFLATQRTEGISTSDLVARIVRDYDVYARRNLARGYTAKELNVSFLNEKKFFLQNKMDELKDKGKMLVENFGEKRHEFIQKWEDKSREFINNFIELFGPDGTLNTIWNQSTGRIKRALSPSPTPSQEDNLEFSNFSEDENDWLEQNSKRQCYKKSKHRSRPKSIKELSYDEDISDDSDDISSSSKSIKSLNKSSQLKNRSKSPSSSATNVNHEFSSNGSPKNGRD</sequence>
<dbReference type="EnsemblMetazoa" id="SSS_6586s_mrna">
    <property type="protein sequence ID" value="KAF7495327.1"/>
    <property type="gene ID" value="SSS_6586"/>
</dbReference>
<gene>
    <name evidence="13" type="ORF">SSS_6586</name>
</gene>
<dbReference type="GO" id="GO:0004105">
    <property type="term" value="F:choline-phosphate cytidylyltransferase activity"/>
    <property type="evidence" value="ECO:0007669"/>
    <property type="project" value="UniProtKB-EC"/>
</dbReference>
<dbReference type="GO" id="GO:0031210">
    <property type="term" value="F:phosphatidylcholine binding"/>
    <property type="evidence" value="ECO:0007669"/>
    <property type="project" value="TreeGrafter"/>
</dbReference>
<dbReference type="InterPro" id="IPR004821">
    <property type="entry name" value="Cyt_trans-like"/>
</dbReference>
<feature type="compositionally biased region" description="Polar residues" evidence="11">
    <location>
        <begin position="359"/>
        <end position="381"/>
    </location>
</feature>
<comment type="pathway">
    <text evidence="9">Phospholipid metabolism; phosphatidylcholine biosynthesis; phosphatidylcholine from phosphocholine: step 1/2.</text>
</comment>
<dbReference type="OMA" id="FEDFSIC"/>
<keyword evidence="15" id="KW-1185">Reference proteome</keyword>
<dbReference type="OrthoDB" id="17102at2759"/>